<dbReference type="Gene3D" id="3.30.70.2740">
    <property type="match status" value="1"/>
</dbReference>
<accession>A0ABU9TMH6</accession>
<evidence type="ECO:0000256" key="6">
    <source>
        <dbReference type="ARBA" id="ARBA00022946"/>
    </source>
</evidence>
<dbReference type="InterPro" id="IPR016171">
    <property type="entry name" value="Vanillyl_alc_oxidase_C-sub2"/>
</dbReference>
<dbReference type="Pfam" id="PF02754">
    <property type="entry name" value="CCG"/>
    <property type="match status" value="1"/>
</dbReference>
<keyword evidence="8" id="KW-0408">Iron</keyword>
<evidence type="ECO:0000313" key="13">
    <source>
        <dbReference type="EMBL" id="MEM5534910.1"/>
    </source>
</evidence>
<protein>
    <recommendedName>
        <fullName evidence="10">D-lactate dehydrogenase (cytochrome)</fullName>
        <ecNumber evidence="10">1.1.2.4</ecNumber>
    </recommendedName>
</protein>
<evidence type="ECO:0000256" key="8">
    <source>
        <dbReference type="ARBA" id="ARBA00023004"/>
    </source>
</evidence>
<proteinExistence type="inferred from homology"/>
<dbReference type="Gene3D" id="1.10.1060.10">
    <property type="entry name" value="Alpha-helical ferredoxin"/>
    <property type="match status" value="1"/>
</dbReference>
<dbReference type="SUPFAM" id="SSF56176">
    <property type="entry name" value="FAD-binding/transporter-associated domain-like"/>
    <property type="match status" value="1"/>
</dbReference>
<keyword evidence="5" id="KW-0274">FAD</keyword>
<evidence type="ECO:0000256" key="1">
    <source>
        <dbReference type="ARBA" id="ARBA00001974"/>
    </source>
</evidence>
<dbReference type="PANTHER" id="PTHR11748:SF111">
    <property type="entry name" value="D-LACTATE DEHYDROGENASE, MITOCHONDRIAL-RELATED"/>
    <property type="match status" value="1"/>
</dbReference>
<evidence type="ECO:0000256" key="2">
    <source>
        <dbReference type="ARBA" id="ARBA00008000"/>
    </source>
</evidence>
<dbReference type="Gene3D" id="1.10.45.10">
    <property type="entry name" value="Vanillyl-alcohol Oxidase, Chain A, domain 4"/>
    <property type="match status" value="1"/>
</dbReference>
<dbReference type="Pfam" id="PF01565">
    <property type="entry name" value="FAD_binding_4"/>
    <property type="match status" value="1"/>
</dbReference>
<dbReference type="Gene3D" id="3.30.43.10">
    <property type="entry name" value="Uridine Diphospho-n-acetylenolpyruvylglucosamine Reductase, domain 2"/>
    <property type="match status" value="1"/>
</dbReference>
<dbReference type="EMBL" id="JBBMRA010000001">
    <property type="protein sequence ID" value="MEM5534910.1"/>
    <property type="molecule type" value="Genomic_DNA"/>
</dbReference>
<feature type="domain" description="4Fe-4S ferredoxin-type" evidence="11">
    <location>
        <begin position="588"/>
        <end position="618"/>
    </location>
</feature>
<dbReference type="InterPro" id="IPR004113">
    <property type="entry name" value="FAD-bd_oxidored_4_C"/>
</dbReference>
<dbReference type="Gene3D" id="3.30.465.10">
    <property type="match status" value="1"/>
</dbReference>
<feature type="domain" description="4Fe-4S ferredoxin-type" evidence="11">
    <location>
        <begin position="530"/>
        <end position="561"/>
    </location>
</feature>
<dbReference type="InterPro" id="IPR009051">
    <property type="entry name" value="Helical_ferredxn"/>
</dbReference>
<dbReference type="RefSeq" id="WP_067984648.1">
    <property type="nucleotide sequence ID" value="NZ_CAXBCE010000010.1"/>
</dbReference>
<dbReference type="InterPro" id="IPR006094">
    <property type="entry name" value="Oxid_FAD_bind_N"/>
</dbReference>
<dbReference type="SUPFAM" id="SSF55103">
    <property type="entry name" value="FAD-linked oxidases, C-terminal domain"/>
    <property type="match status" value="1"/>
</dbReference>
<dbReference type="PROSITE" id="PS51387">
    <property type="entry name" value="FAD_PCMH"/>
    <property type="match status" value="1"/>
</dbReference>
<dbReference type="SUPFAM" id="SSF46548">
    <property type="entry name" value="alpha-helical ferredoxin"/>
    <property type="match status" value="1"/>
</dbReference>
<dbReference type="PANTHER" id="PTHR11748">
    <property type="entry name" value="D-LACTATE DEHYDROGENASE"/>
    <property type="match status" value="1"/>
</dbReference>
<evidence type="ECO:0000256" key="3">
    <source>
        <dbReference type="ARBA" id="ARBA00022630"/>
    </source>
</evidence>
<dbReference type="InterPro" id="IPR017896">
    <property type="entry name" value="4Fe4S_Fe-S-bd"/>
</dbReference>
<dbReference type="PROSITE" id="PS51379">
    <property type="entry name" value="4FE4S_FER_2"/>
    <property type="match status" value="2"/>
</dbReference>
<dbReference type="InterPro" id="IPR004017">
    <property type="entry name" value="Cys_rich_dom"/>
</dbReference>
<dbReference type="PROSITE" id="PS00198">
    <property type="entry name" value="4FE4S_FER_1"/>
    <property type="match status" value="2"/>
</dbReference>
<name>A0ABU9TMH6_9GAMM</name>
<dbReference type="InterPro" id="IPR016164">
    <property type="entry name" value="FAD-linked_Oxase-like_C"/>
</dbReference>
<keyword evidence="7" id="KW-0560">Oxidoreductase</keyword>
<evidence type="ECO:0000256" key="9">
    <source>
        <dbReference type="ARBA" id="ARBA00023014"/>
    </source>
</evidence>
<evidence type="ECO:0000313" key="14">
    <source>
        <dbReference type="Proteomes" id="UP001449225"/>
    </source>
</evidence>
<keyword evidence="9" id="KW-0411">Iron-sulfur</keyword>
<keyword evidence="4" id="KW-0479">Metal-binding</keyword>
<evidence type="ECO:0000256" key="10">
    <source>
        <dbReference type="ARBA" id="ARBA00038897"/>
    </source>
</evidence>
<comment type="cofactor">
    <cofactor evidence="1">
        <name>FAD</name>
        <dbReference type="ChEBI" id="CHEBI:57692"/>
    </cofactor>
</comment>
<dbReference type="InterPro" id="IPR016169">
    <property type="entry name" value="FAD-bd_PCMH_sub2"/>
</dbReference>
<organism evidence="13 14">
    <name type="scientific">Neptuniibacter pectenicola</name>
    <dbReference type="NCBI Taxonomy" id="1806669"/>
    <lineage>
        <taxon>Bacteria</taxon>
        <taxon>Pseudomonadati</taxon>
        <taxon>Pseudomonadota</taxon>
        <taxon>Gammaproteobacteria</taxon>
        <taxon>Oceanospirillales</taxon>
        <taxon>Oceanospirillaceae</taxon>
        <taxon>Neptuniibacter</taxon>
    </lineage>
</organism>
<dbReference type="InterPro" id="IPR016166">
    <property type="entry name" value="FAD-bd_PCMH"/>
</dbReference>
<dbReference type="InterPro" id="IPR017900">
    <property type="entry name" value="4Fe4S_Fe_S_CS"/>
</dbReference>
<dbReference type="Proteomes" id="UP001449225">
    <property type="component" value="Unassembled WGS sequence"/>
</dbReference>
<keyword evidence="14" id="KW-1185">Reference proteome</keyword>
<comment type="caution">
    <text evidence="13">The sequence shown here is derived from an EMBL/GenBank/DDBJ whole genome shotgun (WGS) entry which is preliminary data.</text>
</comment>
<comment type="similarity">
    <text evidence="2">Belongs to the FAD-binding oxidoreductase/transferase type 4 family.</text>
</comment>
<keyword evidence="6" id="KW-0809">Transit peptide</keyword>
<dbReference type="Pfam" id="PF02913">
    <property type="entry name" value="FAD-oxidase_C"/>
    <property type="match status" value="1"/>
</dbReference>
<keyword evidence="3" id="KW-0285">Flavoprotein</keyword>
<dbReference type="InterPro" id="IPR036318">
    <property type="entry name" value="FAD-bd_PCMH-like_sf"/>
</dbReference>
<reference evidence="13 14" key="1">
    <citation type="submission" date="2024-03" db="EMBL/GenBank/DDBJ databases">
        <title>Community enrichment and isolation of bacterial strains for fucoidan degradation.</title>
        <authorList>
            <person name="Sichert A."/>
        </authorList>
    </citation>
    <scope>NUCLEOTIDE SEQUENCE [LARGE SCALE GENOMIC DNA]</scope>
    <source>
        <strain evidence="13 14">AS76</strain>
    </source>
</reference>
<sequence length="957" mass="105199">MQQGHQDFYNALREFIPETRLITDPLRTLAYGTDASFYRLIPQIVVRASDEEEIIKIVKLADRHNTPVTFRAAGTSLSGQAITDSVLVQLGDGWDNYKISDDGSTITLQPGVIGGNANKYLAPLNKKIGPDPASINTAKIGGIAANNASGMCCGTAQNSYRTLNSMRVVLADGSVLDTADPESIEHFRRSHSVLLDSLDCLSQQTRTNDDLRERIEHKYRLKNTTGYALNSLVDYEDPIDILQHLMIGSEGTLGFISNITYNTVDEHEHKATALIFFNTVRTTCEAVAILKKTPVSAVELMDRAGLRSIENKAGMPPFIKELPNDAAALLVETRAADAATLQQQVDAIAASISGLETTKPIEFSTDPAVNAQFWAIRKGLFPAVGAVRLTGTTVIIEDVAFPVEQLADAVHDLHQLFTKWNYSEALIFGHALEGNLHFVFTQSFDTQAEIDRYDGLMDEVCKLVVHKYNGSLKAEHGTGRNMAPYVEMEWGVDAYRLMWELKELLDPRGILNPGVILNKNSNVHLENLKSLPAADELVDKCIECGFCEPTCPSRALTLTPRQRIVLWREIARLEKSGEDPERLATLRKEYQYQGTDTCAACGLCSTTCPVGINTGDLTRSIRSRKNENHTKLAQWLAEHYGGLTSATRATFKIADVTHGVIGTKAMSAITNTARKVTGGLVQQWSPSMPKAAPKVKAYQPTPDETGPEVVYLPSCASRTMAPSRGEEDQTPLADKTLQLLRKAGFNVIIPEGLDNLCCGMPFQSKGMFEAADYKANETERFLLDCTDQGRIPVYSDTSPCSLRLQENMDAKIKLYDSIDFIDQFVLDRLVVTPTTDAVALHITCSATRMGQAEKIKRIIKACSSNVVIPDHITCCGFAGDKGFSTPELNASSLRTLKDQVKTCNTGYSTSRTCEIGLTHHSGIDYKSIVYLLDRCSQPKQVNDNSNPENSQISVQPL</sequence>
<evidence type="ECO:0000256" key="5">
    <source>
        <dbReference type="ARBA" id="ARBA00022827"/>
    </source>
</evidence>
<dbReference type="EC" id="1.1.2.4" evidence="10"/>
<evidence type="ECO:0000256" key="4">
    <source>
        <dbReference type="ARBA" id="ARBA00022723"/>
    </source>
</evidence>
<gene>
    <name evidence="13" type="ORF">WNY58_00770</name>
</gene>
<evidence type="ECO:0000259" key="12">
    <source>
        <dbReference type="PROSITE" id="PS51387"/>
    </source>
</evidence>
<evidence type="ECO:0000256" key="7">
    <source>
        <dbReference type="ARBA" id="ARBA00023002"/>
    </source>
</evidence>
<dbReference type="Gene3D" id="3.30.70.2190">
    <property type="match status" value="1"/>
</dbReference>
<dbReference type="InterPro" id="IPR016167">
    <property type="entry name" value="FAD-bd_PCMH_sub1"/>
</dbReference>
<evidence type="ECO:0000259" key="11">
    <source>
        <dbReference type="PROSITE" id="PS51379"/>
    </source>
</evidence>
<feature type="domain" description="FAD-binding PCMH-type" evidence="12">
    <location>
        <begin position="38"/>
        <end position="266"/>
    </location>
</feature>
<dbReference type="Pfam" id="PF13183">
    <property type="entry name" value="Fer4_8"/>
    <property type="match status" value="1"/>
</dbReference>